<feature type="compositionally biased region" description="Acidic residues" evidence="1">
    <location>
        <begin position="306"/>
        <end position="330"/>
    </location>
</feature>
<feature type="compositionally biased region" description="Basic residues" evidence="1">
    <location>
        <begin position="103"/>
        <end position="117"/>
    </location>
</feature>
<evidence type="ECO:0000313" key="2">
    <source>
        <dbReference type="EMBL" id="JAG70963.1"/>
    </source>
</evidence>
<dbReference type="EMBL" id="GBYB01001196">
    <property type="protein sequence ID" value="JAG70963.1"/>
    <property type="molecule type" value="Transcribed_RNA"/>
</dbReference>
<feature type="compositionally biased region" description="Basic and acidic residues" evidence="1">
    <location>
        <begin position="118"/>
        <end position="131"/>
    </location>
</feature>
<keyword evidence="4" id="KW-1185">Reference proteome</keyword>
<evidence type="ECO:0000256" key="1">
    <source>
        <dbReference type="SAM" id="MobiDB-lite"/>
    </source>
</evidence>
<feature type="compositionally biased region" description="Basic and acidic residues" evidence="1">
    <location>
        <begin position="434"/>
        <end position="461"/>
    </location>
</feature>
<dbReference type="RefSeq" id="XP_011314415.1">
    <property type="nucleotide sequence ID" value="XM_011316113.1"/>
</dbReference>
<sequence length="468" mass="52282">MVFRRKMRASNTEEAKNTAVVLEVKDKETVINANLQGKVGVKKSPGGNSPVGIRRSSRRRKEPAKYFSPSPSPGPSRVSIFSKTPESSQTEADSDDTEEKTPRGPKKAIKKKRKIMKLKKEQISPKMTDYEKMIQKNIREREAFLAHMLKREGNSFEEEKNMKTSRKTKRRDSSTNDDEEIVQQPKRRKKEATRKRKATSDNEDGEESDVGHNTRSRGAAKRSRGIYEEHGSSGGDDTLPDGANVDEGSHRKRKTRSYEKARSNAVVTKGFALLAEKREVLRAKRTQHVEGGSLGNEQDTGKSDDDTKDEDCVGGDFSSEEQESYVDDEPESRKRQIVTPGENLKDNGEGGEDFVTLGGESQLGTPEKSTVFGEKIEKVESDNQNVISSSQDNIKNCGGSNSDEGMDPFAERQSNVETSHMKESGNSDETEEEAAVKERKERKSKEFLEENKENSLPEEAPRCPSPGE</sequence>
<name>A0A0C9Q024_9HYME</name>
<feature type="compositionally biased region" description="Polar residues" evidence="1">
    <location>
        <begin position="382"/>
        <end position="403"/>
    </location>
</feature>
<feature type="region of interest" description="Disordered" evidence="1">
    <location>
        <begin position="25"/>
        <end position="131"/>
    </location>
</feature>
<reference evidence="5" key="2">
    <citation type="submission" date="2025-04" db="UniProtKB">
        <authorList>
            <consortium name="RefSeq"/>
        </authorList>
    </citation>
    <scope>IDENTIFICATION</scope>
    <source>
        <strain evidence="5">USDA-PBARC FA_bdor</strain>
        <tissue evidence="5">Whole organism</tissue>
    </source>
</reference>
<feature type="compositionally biased region" description="Basic residues" evidence="1">
    <location>
        <begin position="185"/>
        <end position="197"/>
    </location>
</feature>
<feature type="compositionally biased region" description="Basic and acidic residues" evidence="1">
    <location>
        <begin position="145"/>
        <end position="162"/>
    </location>
</feature>
<evidence type="ECO:0000313" key="3">
    <source>
        <dbReference type="EMBL" id="JAG76950.1"/>
    </source>
</evidence>
<dbReference type="EMBL" id="GBYB01007183">
    <property type="protein sequence ID" value="JAG76950.1"/>
    <property type="molecule type" value="Transcribed_RNA"/>
</dbReference>
<reference evidence="3" key="1">
    <citation type="submission" date="2015-01" db="EMBL/GenBank/DDBJ databases">
        <title>Transcriptome Assembly of Fopius arisanus.</title>
        <authorList>
            <person name="Geib S."/>
        </authorList>
    </citation>
    <scope>NUCLEOTIDE SEQUENCE</scope>
</reference>
<protein>
    <submittedName>
        <fullName evidence="5">THO complex subunit 2</fullName>
    </submittedName>
</protein>
<dbReference type="AlphaFoldDB" id="A0A0C9Q024"/>
<dbReference type="KEGG" id="fas:105273589"/>
<proteinExistence type="predicted"/>
<gene>
    <name evidence="5" type="primary">LOC105273589</name>
    <name evidence="2" type="ORF">g.62361</name>
    <name evidence="3" type="ORF">g.62376</name>
</gene>
<dbReference type="Proteomes" id="UP000694866">
    <property type="component" value="Unplaced"/>
</dbReference>
<feature type="compositionally biased region" description="Basic residues" evidence="1">
    <location>
        <begin position="214"/>
        <end position="224"/>
    </location>
</feature>
<feature type="compositionally biased region" description="Polar residues" evidence="1">
    <location>
        <begin position="79"/>
        <end position="91"/>
    </location>
</feature>
<feature type="region of interest" description="Disordered" evidence="1">
    <location>
        <begin position="145"/>
        <end position="468"/>
    </location>
</feature>
<organism evidence="3">
    <name type="scientific">Fopius arisanus</name>
    <dbReference type="NCBI Taxonomy" id="64838"/>
    <lineage>
        <taxon>Eukaryota</taxon>
        <taxon>Metazoa</taxon>
        <taxon>Ecdysozoa</taxon>
        <taxon>Arthropoda</taxon>
        <taxon>Hexapoda</taxon>
        <taxon>Insecta</taxon>
        <taxon>Pterygota</taxon>
        <taxon>Neoptera</taxon>
        <taxon>Endopterygota</taxon>
        <taxon>Hymenoptera</taxon>
        <taxon>Apocrita</taxon>
        <taxon>Ichneumonoidea</taxon>
        <taxon>Braconidae</taxon>
        <taxon>Opiinae</taxon>
        <taxon>Fopius</taxon>
    </lineage>
</organism>
<evidence type="ECO:0000313" key="5">
    <source>
        <dbReference type="RefSeq" id="XP_011314415.1"/>
    </source>
</evidence>
<dbReference type="OrthoDB" id="10634995at2759"/>
<accession>A0A9R1TSF5</accession>
<evidence type="ECO:0000313" key="4">
    <source>
        <dbReference type="Proteomes" id="UP000694866"/>
    </source>
</evidence>
<accession>A0A0C9Q024</accession>
<dbReference type="GeneID" id="105273589"/>